<proteinExistence type="predicted"/>
<feature type="domain" description="Trypanosoma Tc-38 (p38) protein" evidence="1">
    <location>
        <begin position="128"/>
        <end position="203"/>
    </location>
</feature>
<dbReference type="Proteomes" id="UP000419144">
    <property type="component" value="Unassembled WGS sequence"/>
</dbReference>
<evidence type="ECO:0000313" key="2">
    <source>
        <dbReference type="EMBL" id="GET87363.1"/>
    </source>
</evidence>
<reference evidence="2" key="1">
    <citation type="submission" date="2019-11" db="EMBL/GenBank/DDBJ databases">
        <title>Leishmania tarentolae CDS.</title>
        <authorList>
            <person name="Goto Y."/>
            <person name="Yamagishi J."/>
        </authorList>
    </citation>
    <scope>NUCLEOTIDE SEQUENCE [LARGE SCALE GENOMIC DNA]</scope>
    <source>
        <strain evidence="2">Parrot Tar II</strain>
    </source>
</reference>
<evidence type="ECO:0000259" key="1">
    <source>
        <dbReference type="Pfam" id="PF20054"/>
    </source>
</evidence>
<dbReference type="OrthoDB" id="245678at2759"/>
<keyword evidence="3" id="KW-1185">Reference proteome</keyword>
<dbReference type="Pfam" id="PF20054">
    <property type="entry name" value="Tc-38"/>
    <property type="match status" value="1"/>
</dbReference>
<accession>A0A640KCR2</accession>
<dbReference type="AlphaFoldDB" id="A0A640KCR2"/>
<organism evidence="2 3">
    <name type="scientific">Leishmania tarentolae</name>
    <name type="common">Sauroleishmania tarentolae</name>
    <dbReference type="NCBI Taxonomy" id="5689"/>
    <lineage>
        <taxon>Eukaryota</taxon>
        <taxon>Discoba</taxon>
        <taxon>Euglenozoa</taxon>
        <taxon>Kinetoplastea</taxon>
        <taxon>Metakinetoplastina</taxon>
        <taxon>Trypanosomatida</taxon>
        <taxon>Trypanosomatidae</taxon>
        <taxon>Leishmaniinae</taxon>
        <taxon>Leishmania</taxon>
        <taxon>lizard Leishmania</taxon>
    </lineage>
</organism>
<dbReference type="InterPro" id="IPR045399">
    <property type="entry name" value="Tc-38"/>
</dbReference>
<evidence type="ECO:0000313" key="3">
    <source>
        <dbReference type="Proteomes" id="UP000419144"/>
    </source>
</evidence>
<dbReference type="EMBL" id="BLBS01000020">
    <property type="protein sequence ID" value="GET87363.1"/>
    <property type="molecule type" value="Genomic_DNA"/>
</dbReference>
<comment type="caution">
    <text evidence="2">The sequence shown here is derived from an EMBL/GenBank/DDBJ whole genome shotgun (WGS) entry which is preliminary data.</text>
</comment>
<protein>
    <recommendedName>
        <fullName evidence="1">Trypanosoma Tc-38 (p38) protein domain-containing protein</fullName>
    </recommendedName>
</protein>
<dbReference type="VEuPathDB" id="TriTrypDB:LtaPh_1601100"/>
<gene>
    <name evidence="2" type="ORF">LtaPh_1601100</name>
</gene>
<sequence length="326" mass="36246">MGRVSLQSGSTSAAKISQTLCGHTFSAEHHHFLCAIARRRGYTGNIWVPVPVVQSLSLPVADRDFIPARLESSNGAVSVYHSSQFTESLEALRQRWKAHVRCIESAERDRKATLLASQVACDALPLSTNGERFDSATEECMLRIMGSRVTASRYWATEAEAKWLYRAPFTDAYLLNAGNRVVSRANELCRPMAFYNVEGTIDPGRFNSFTCRRYDPVNYTGVFYKPAVAVRMKAFALRYNCLHTRIWITPRRAGMLGLSIPPDIPPLTFSLMKQLSLINVSVIYRTGAPVLQVPPKVDADAVVTSEDAMEASECQHEKGLLILPLS</sequence>
<name>A0A640KCR2_LEITA</name>